<dbReference type="InterPro" id="IPR036034">
    <property type="entry name" value="PDZ_sf"/>
</dbReference>
<evidence type="ECO:0000256" key="2">
    <source>
        <dbReference type="ARBA" id="ARBA00004141"/>
    </source>
</evidence>
<reference evidence="13 14" key="1">
    <citation type="journal article" date="2010" name="Stand. Genomic Sci.">
        <title>Complete genome sequence of Desulfarculus baarsii type strain (2st14).</title>
        <authorList>
            <person name="Sun H."/>
            <person name="Spring S."/>
            <person name="Lapidus A."/>
            <person name="Davenport K."/>
            <person name="Del Rio T.G."/>
            <person name="Tice H."/>
            <person name="Nolan M."/>
            <person name="Copeland A."/>
            <person name="Cheng J.F."/>
            <person name="Lucas S."/>
            <person name="Tapia R."/>
            <person name="Goodwin L."/>
            <person name="Pitluck S."/>
            <person name="Ivanova N."/>
            <person name="Pagani I."/>
            <person name="Mavromatis K."/>
            <person name="Ovchinnikova G."/>
            <person name="Pati A."/>
            <person name="Chen A."/>
            <person name="Palaniappan K."/>
            <person name="Hauser L."/>
            <person name="Chang Y.J."/>
            <person name="Jeffries C.D."/>
            <person name="Detter J.C."/>
            <person name="Han C."/>
            <person name="Rohde M."/>
            <person name="Brambilla E."/>
            <person name="Goker M."/>
            <person name="Woyke T."/>
            <person name="Bristow J."/>
            <person name="Eisen J.A."/>
            <person name="Markowitz V."/>
            <person name="Hugenholtz P."/>
            <person name="Kyrpides N.C."/>
            <person name="Klenk H.P."/>
            <person name="Land M."/>
        </authorList>
    </citation>
    <scope>NUCLEOTIDE SEQUENCE [LARGE SCALE GENOMIC DNA]</scope>
    <source>
        <strain evidence="14">ATCC 33931 / DSM 2075 / LMG 7858 / VKM B-1802 / 2st14</strain>
    </source>
</reference>
<evidence type="ECO:0000256" key="10">
    <source>
        <dbReference type="ARBA" id="ARBA00023136"/>
    </source>
</evidence>
<dbReference type="Proteomes" id="UP000009047">
    <property type="component" value="Chromosome"/>
</dbReference>
<dbReference type="GO" id="GO:0046872">
    <property type="term" value="F:metal ion binding"/>
    <property type="evidence" value="ECO:0007669"/>
    <property type="project" value="UniProtKB-KW"/>
</dbReference>
<keyword evidence="4" id="KW-0645">Protease</keyword>
<feature type="transmembrane region" description="Helical" evidence="11">
    <location>
        <begin position="95"/>
        <end position="116"/>
    </location>
</feature>
<evidence type="ECO:0000313" key="13">
    <source>
        <dbReference type="EMBL" id="ADK84119.1"/>
    </source>
</evidence>
<name>E1QEY3_DESB2</name>
<dbReference type="NCBIfam" id="TIGR00054">
    <property type="entry name" value="RIP metalloprotease RseP"/>
    <property type="match status" value="1"/>
</dbReference>
<dbReference type="Pfam" id="PF02163">
    <property type="entry name" value="Peptidase_M50"/>
    <property type="match status" value="1"/>
</dbReference>
<dbReference type="PANTHER" id="PTHR42837:SF2">
    <property type="entry name" value="MEMBRANE METALLOPROTEASE ARASP2, CHLOROPLASTIC-RELATED"/>
    <property type="match status" value="1"/>
</dbReference>
<dbReference type="InterPro" id="IPR001478">
    <property type="entry name" value="PDZ"/>
</dbReference>
<evidence type="ECO:0000256" key="8">
    <source>
        <dbReference type="ARBA" id="ARBA00022989"/>
    </source>
</evidence>
<dbReference type="PROSITE" id="PS50106">
    <property type="entry name" value="PDZ"/>
    <property type="match status" value="1"/>
</dbReference>
<comment type="similarity">
    <text evidence="3 11">Belongs to the peptidase M50B family.</text>
</comment>
<dbReference type="InterPro" id="IPR004387">
    <property type="entry name" value="Pept_M50_Zn"/>
</dbReference>
<keyword evidence="14" id="KW-1185">Reference proteome</keyword>
<evidence type="ECO:0000256" key="9">
    <source>
        <dbReference type="ARBA" id="ARBA00023049"/>
    </source>
</evidence>
<evidence type="ECO:0000256" key="3">
    <source>
        <dbReference type="ARBA" id="ARBA00007931"/>
    </source>
</evidence>
<dbReference type="HOGENOM" id="CLU_025778_1_0_7"/>
<evidence type="ECO:0000313" key="14">
    <source>
        <dbReference type="Proteomes" id="UP000009047"/>
    </source>
</evidence>
<keyword evidence="6 11" id="KW-0378">Hydrolase</keyword>
<keyword evidence="8 11" id="KW-1133">Transmembrane helix</keyword>
<dbReference type="InterPro" id="IPR008915">
    <property type="entry name" value="Peptidase_M50"/>
</dbReference>
<keyword evidence="9 11" id="KW-0482">Metalloprotease</keyword>
<evidence type="ECO:0000256" key="6">
    <source>
        <dbReference type="ARBA" id="ARBA00022801"/>
    </source>
</evidence>
<dbReference type="GO" id="GO:0006508">
    <property type="term" value="P:proteolysis"/>
    <property type="evidence" value="ECO:0007669"/>
    <property type="project" value="UniProtKB-KW"/>
</dbReference>
<dbReference type="CDD" id="cd23081">
    <property type="entry name" value="cpPDZ_EcRseP-like"/>
    <property type="match status" value="1"/>
</dbReference>
<evidence type="ECO:0000256" key="7">
    <source>
        <dbReference type="ARBA" id="ARBA00022833"/>
    </source>
</evidence>
<dbReference type="eggNOG" id="COG0750">
    <property type="taxonomic scope" value="Bacteria"/>
</dbReference>
<gene>
    <name evidence="13" type="ordered locus">Deba_0747</name>
</gene>
<keyword evidence="7 11" id="KW-0862">Zinc</keyword>
<dbReference type="PANTHER" id="PTHR42837">
    <property type="entry name" value="REGULATOR OF SIGMA-E PROTEASE RSEP"/>
    <property type="match status" value="1"/>
</dbReference>
<dbReference type="OrthoDB" id="9782003at2"/>
<keyword evidence="10 11" id="KW-0472">Membrane</keyword>
<evidence type="ECO:0000256" key="4">
    <source>
        <dbReference type="ARBA" id="ARBA00022670"/>
    </source>
</evidence>
<dbReference type="AlphaFoldDB" id="E1QEY3"/>
<accession>E1QEY3</accession>
<evidence type="ECO:0000256" key="5">
    <source>
        <dbReference type="ARBA" id="ARBA00022692"/>
    </source>
</evidence>
<dbReference type="SUPFAM" id="SSF50156">
    <property type="entry name" value="PDZ domain-like"/>
    <property type="match status" value="1"/>
</dbReference>
<comment type="cofactor">
    <cofactor evidence="1 11">
        <name>Zn(2+)</name>
        <dbReference type="ChEBI" id="CHEBI:29105"/>
    </cofactor>
</comment>
<dbReference type="GO" id="GO:0016020">
    <property type="term" value="C:membrane"/>
    <property type="evidence" value="ECO:0007669"/>
    <property type="project" value="UniProtKB-SubCell"/>
</dbReference>
<evidence type="ECO:0000259" key="12">
    <source>
        <dbReference type="PROSITE" id="PS50106"/>
    </source>
</evidence>
<dbReference type="EC" id="3.4.24.-" evidence="11"/>
<evidence type="ECO:0000256" key="1">
    <source>
        <dbReference type="ARBA" id="ARBA00001947"/>
    </source>
</evidence>
<keyword evidence="5 11" id="KW-0812">Transmembrane</keyword>
<dbReference type="EMBL" id="CP002085">
    <property type="protein sequence ID" value="ADK84119.1"/>
    <property type="molecule type" value="Genomic_DNA"/>
</dbReference>
<keyword evidence="11" id="KW-0479">Metal-binding</keyword>
<evidence type="ECO:0000256" key="11">
    <source>
        <dbReference type="RuleBase" id="RU362031"/>
    </source>
</evidence>
<dbReference type="STRING" id="644282.Deba_0747"/>
<comment type="subcellular location">
    <subcellularLocation>
        <location evidence="2">Membrane</location>
        <topology evidence="2">Multi-pass membrane protein</topology>
    </subcellularLocation>
</comment>
<dbReference type="GO" id="GO:0004222">
    <property type="term" value="F:metalloendopeptidase activity"/>
    <property type="evidence" value="ECO:0007669"/>
    <property type="project" value="InterPro"/>
</dbReference>
<proteinExistence type="inferred from homology"/>
<dbReference type="Gene3D" id="2.30.42.10">
    <property type="match status" value="1"/>
</dbReference>
<organism evidence="13 14">
    <name type="scientific">Desulfarculus baarsii (strain ATCC 33931 / DSM 2075 / LMG 7858 / VKM B-1802 / 2st14)</name>
    <dbReference type="NCBI Taxonomy" id="644282"/>
    <lineage>
        <taxon>Bacteria</taxon>
        <taxon>Pseudomonadati</taxon>
        <taxon>Thermodesulfobacteriota</taxon>
        <taxon>Desulfarculia</taxon>
        <taxon>Desulfarculales</taxon>
        <taxon>Desulfarculaceae</taxon>
        <taxon>Desulfarculus</taxon>
    </lineage>
</organism>
<dbReference type="InterPro" id="IPR041489">
    <property type="entry name" value="PDZ_6"/>
</dbReference>
<feature type="domain" description="PDZ" evidence="12">
    <location>
        <begin position="129"/>
        <end position="182"/>
    </location>
</feature>
<dbReference type="KEGG" id="dbr:Deba_0747"/>
<protein>
    <recommendedName>
        <fullName evidence="11">Zinc metalloprotease</fullName>
        <ecNumber evidence="11">3.4.24.-</ecNumber>
    </recommendedName>
</protein>
<dbReference type="CDD" id="cd06163">
    <property type="entry name" value="S2P-M50_PDZ_RseP-like"/>
    <property type="match status" value="1"/>
</dbReference>
<feature type="transmembrane region" description="Helical" evidence="11">
    <location>
        <begin position="281"/>
        <end position="303"/>
    </location>
</feature>
<dbReference type="RefSeq" id="WP_013257574.1">
    <property type="nucleotide sequence ID" value="NC_014365.1"/>
</dbReference>
<dbReference type="Pfam" id="PF17820">
    <property type="entry name" value="PDZ_6"/>
    <property type="match status" value="1"/>
</dbReference>
<sequence length="358" mass="38060">MLITIASAVLVLGVLVFVHELGHFLVAKRLGVGVSVFSLGFGPRLAGFKRGETDYRLSAIPLGGFVRMIGESPGEPVAPEDLPRSFSHKGVWRRMAIVAAGPLSNVLFAFLLYYAVTLFWGQPMLTAQVGSLVDGMPAQAAGLRPGDVISAVDGRAIASWDDLREAIRASQGRRLMLTAQRDGQALELAMSPKRVDTKDIFGDVITVYQVGVAPSGQVLTQSFGPLEAVGRALGQTIEASQLILVSVGKIATRQVPMESVGGPIFIAQVAGEAARHGLNALLGLAALISVNLAILNLLPIPALDGGHLLVFLFEAVTRRPVSTRVRERIQQAGVFCLLLLTVLVLYNDIARIFGQTGP</sequence>
<feature type="transmembrane region" description="Helical" evidence="11">
    <location>
        <begin position="329"/>
        <end position="346"/>
    </location>
</feature>
<dbReference type="SMART" id="SM00228">
    <property type="entry name" value="PDZ"/>
    <property type="match status" value="1"/>
</dbReference>